<dbReference type="EMBL" id="JBFDAA010000014">
    <property type="protein sequence ID" value="KAL1122251.1"/>
    <property type="molecule type" value="Genomic_DNA"/>
</dbReference>
<protein>
    <recommendedName>
        <fullName evidence="3">F-box/LRR-repeat protein 15</fullName>
    </recommendedName>
</protein>
<organism evidence="1 2">
    <name type="scientific">Ranatra chinensis</name>
    <dbReference type="NCBI Taxonomy" id="642074"/>
    <lineage>
        <taxon>Eukaryota</taxon>
        <taxon>Metazoa</taxon>
        <taxon>Ecdysozoa</taxon>
        <taxon>Arthropoda</taxon>
        <taxon>Hexapoda</taxon>
        <taxon>Insecta</taxon>
        <taxon>Pterygota</taxon>
        <taxon>Neoptera</taxon>
        <taxon>Paraneoptera</taxon>
        <taxon>Hemiptera</taxon>
        <taxon>Heteroptera</taxon>
        <taxon>Panheteroptera</taxon>
        <taxon>Nepomorpha</taxon>
        <taxon>Nepidae</taxon>
        <taxon>Ranatrinae</taxon>
        <taxon>Ranatra</taxon>
    </lineage>
</organism>
<dbReference type="InterPro" id="IPR050648">
    <property type="entry name" value="F-box_LRR-repeat"/>
</dbReference>
<dbReference type="SUPFAM" id="SSF52047">
    <property type="entry name" value="RNI-like"/>
    <property type="match status" value="1"/>
</dbReference>
<accession>A0ABD0Y496</accession>
<dbReference type="AlphaFoldDB" id="A0ABD0Y496"/>
<proteinExistence type="predicted"/>
<gene>
    <name evidence="1" type="ORF">AAG570_003656</name>
</gene>
<evidence type="ECO:0000313" key="2">
    <source>
        <dbReference type="Proteomes" id="UP001558652"/>
    </source>
</evidence>
<sequence>MSTTLDCLLWEDILFKHILCTLNIKELFFLRGLSRQYKRMVDAYFVQMHELNLSLYHKEFSITAFQVLSSQCKKLRKVVLSYCDWLSDDLVEPLFANNPHINYLVLNNCRGLSSVCLQNVILSCKNLKCLKLENCYWLTVGCLEAITLHQDSLEEVDLTSCTGIFSKHAMNCFIKKFHKVLVDYCKGLKSLLVMGCPRVSLRYLESLRTRMFIDKPIPPNFSTHITPHLAHPPSLFLQV</sequence>
<evidence type="ECO:0000313" key="1">
    <source>
        <dbReference type="EMBL" id="KAL1122251.1"/>
    </source>
</evidence>
<dbReference type="CDD" id="cd22126">
    <property type="entry name" value="F-box_FBXL15"/>
    <property type="match status" value="1"/>
</dbReference>
<dbReference type="InterPro" id="IPR032675">
    <property type="entry name" value="LRR_dom_sf"/>
</dbReference>
<evidence type="ECO:0008006" key="3">
    <source>
        <dbReference type="Google" id="ProtNLM"/>
    </source>
</evidence>
<dbReference type="Proteomes" id="UP001558652">
    <property type="component" value="Unassembled WGS sequence"/>
</dbReference>
<dbReference type="PANTHER" id="PTHR13382">
    <property type="entry name" value="MITOCHONDRIAL ATP SYNTHASE COUPLING FACTOR B"/>
    <property type="match status" value="1"/>
</dbReference>
<dbReference type="Gene3D" id="3.80.10.10">
    <property type="entry name" value="Ribonuclease Inhibitor"/>
    <property type="match status" value="1"/>
</dbReference>
<name>A0ABD0Y496_9HEMI</name>
<reference evidence="1 2" key="1">
    <citation type="submission" date="2024-07" db="EMBL/GenBank/DDBJ databases">
        <title>Chromosome-level genome assembly of the water stick insect Ranatra chinensis (Heteroptera: Nepidae).</title>
        <authorList>
            <person name="Liu X."/>
        </authorList>
    </citation>
    <scope>NUCLEOTIDE SEQUENCE [LARGE SCALE GENOMIC DNA]</scope>
    <source>
        <strain evidence="1">Cailab_2021Rc</strain>
        <tissue evidence="1">Muscle</tissue>
    </source>
</reference>
<keyword evidence="2" id="KW-1185">Reference proteome</keyword>
<comment type="caution">
    <text evidence="1">The sequence shown here is derived from an EMBL/GenBank/DDBJ whole genome shotgun (WGS) entry which is preliminary data.</text>
</comment>